<dbReference type="PRINTS" id="PR00834">
    <property type="entry name" value="PROTEASES2C"/>
</dbReference>
<dbReference type="SUPFAM" id="SSF50156">
    <property type="entry name" value="PDZ domain-like"/>
    <property type="match status" value="3"/>
</dbReference>
<dbReference type="OrthoDB" id="4217619at2759"/>
<feature type="compositionally biased region" description="Low complexity" evidence="8">
    <location>
        <begin position="311"/>
        <end position="332"/>
    </location>
</feature>
<accession>V5FM45</accession>
<dbReference type="InterPro" id="IPR001940">
    <property type="entry name" value="Peptidase_S1C"/>
</dbReference>
<dbReference type="eggNOG" id="KOG1421">
    <property type="taxonomic scope" value="Eukaryota"/>
</dbReference>
<evidence type="ECO:0000256" key="8">
    <source>
        <dbReference type="SAM" id="MobiDB-lite"/>
    </source>
</evidence>
<feature type="compositionally biased region" description="Low complexity" evidence="8">
    <location>
        <begin position="454"/>
        <end position="464"/>
    </location>
</feature>
<feature type="compositionally biased region" description="Polar residues" evidence="8">
    <location>
        <begin position="284"/>
        <end position="306"/>
    </location>
</feature>
<evidence type="ECO:0000256" key="3">
    <source>
        <dbReference type="ARBA" id="ARBA00020338"/>
    </source>
</evidence>
<dbReference type="GO" id="GO:0004252">
    <property type="term" value="F:serine-type endopeptidase activity"/>
    <property type="evidence" value="ECO:0007669"/>
    <property type="project" value="InterPro"/>
</dbReference>
<dbReference type="InterPro" id="IPR036034">
    <property type="entry name" value="PDZ_sf"/>
</dbReference>
<feature type="region of interest" description="Disordered" evidence="8">
    <location>
        <begin position="362"/>
        <end position="392"/>
    </location>
</feature>
<feature type="compositionally biased region" description="Polar residues" evidence="8">
    <location>
        <begin position="649"/>
        <end position="664"/>
    </location>
</feature>
<dbReference type="CDD" id="cd10827">
    <property type="entry name" value="cpPDZ3_ScNma111-like"/>
    <property type="match status" value="1"/>
</dbReference>
<comment type="caution">
    <text evidence="10">The sequence shown here is derived from an EMBL/GenBank/DDBJ whole genome shotgun (WGS) entry which is preliminary data.</text>
</comment>
<dbReference type="InterPro" id="IPR009003">
    <property type="entry name" value="Peptidase_S1_PA"/>
</dbReference>
<evidence type="ECO:0000313" key="11">
    <source>
        <dbReference type="Proteomes" id="UP000018001"/>
    </source>
</evidence>
<dbReference type="FunCoup" id="V5FM45">
    <property type="interactions" value="131"/>
</dbReference>
<keyword evidence="7" id="KW-0378">Hydrolase</keyword>
<keyword evidence="11" id="KW-1185">Reference proteome</keyword>
<comment type="similarity">
    <text evidence="2">Belongs to the peptidase S1C family.</text>
</comment>
<dbReference type="InParanoid" id="V5FM45"/>
<evidence type="ECO:0000256" key="7">
    <source>
        <dbReference type="ARBA" id="ARBA00022825"/>
    </source>
</evidence>
<feature type="domain" description="PDZ" evidence="9">
    <location>
        <begin position="922"/>
        <end position="994"/>
    </location>
</feature>
<dbReference type="Proteomes" id="UP000018001">
    <property type="component" value="Unassembled WGS sequence"/>
</dbReference>
<keyword evidence="7" id="KW-0645">Protease</keyword>
<dbReference type="InterPro" id="IPR001478">
    <property type="entry name" value="PDZ"/>
</dbReference>
<feature type="region of interest" description="Disordered" evidence="8">
    <location>
        <begin position="253"/>
        <end position="332"/>
    </location>
</feature>
<dbReference type="InterPro" id="IPR025926">
    <property type="entry name" value="PDZ-like_dom"/>
</dbReference>
<evidence type="ECO:0000256" key="5">
    <source>
        <dbReference type="ARBA" id="ARBA00022703"/>
    </source>
</evidence>
<dbReference type="PANTHER" id="PTHR46366:SF8">
    <property type="entry name" value="PRO-APOPTOTIC SERINE PROTEASE NMA111"/>
    <property type="match status" value="1"/>
</dbReference>
<dbReference type="SMART" id="SM00228">
    <property type="entry name" value="PDZ"/>
    <property type="match status" value="2"/>
</dbReference>
<sequence>MPATRGVLFNVIDQVIVQTVPTPLAACPSWAPFVAVRTEILCPPALSIPGQSGCLPVQEQGSRKDKQQEERLYDLMLTMNPNPTGYPAFQQHPNPMLAAPAGYPVPSQSPNSHQVPFYANAGAYSQIKAPQGLPMQQQPQQHPFGAVQLQTTGPAGAMMPVGIPQQVSDSSLPEVFGPLSLVGLGTQTNGCVTHPRPECSCASPDVLAPGVVLVAPSGPYLLLLLLYALCALGDDRLTRSALSLVAAGPHANFPTVSAPSPYTPSTVPATPSQSSQPQTVSGLPASTAQGTPPNMAAVSTPNNMFVGQQRPVQQPSPTAVSSPQSATAQAQAAARDKARVHLLLDINSALLQEVVSLQAAGKAGLPPAQPQNSESPNQGPENDAQKGQATKPSQEYIDCMRRLQANLAYLASIADKAKKAAGVLPSAPAIMTPPPSLPNLNNMYTKLNELFPGAAKAQQQQQMQKHGHQLSQGNGGPSPASMAESMFRNTSSSSAPADDFALVHALSRPSLLGCPSTTLDRLGGVVFGLVDVLRPARGVQKGLLRCYCVFRSSTTCACAVSLLSLAEPWLLGLELDLCGFFQLPVDLPWSRGTCSPLRKTPDFLSARALRNFCSSASDMDGAGEIRSKRKHSPVAGADRPAKHLKPETSALTPGDSTPANGTVYSIENDADTARALPLGPAQADSPEWQATIENVVKSVVSIHFCQTCSFDTDLSMASQATGFVVDAEKGYILTNRHVVCSGPFWGYCIFDNHEECDVKPIYRDPVHDFGILKFDPSAIKYMKLTELKLQPDAARVGVEIRVVGNDAGEKLSILSGVISRLDRNAPEYGEGYSDFNTNYIQAAAAASGGSSGSPVVNIDGHAIALQAGGRADGAATDYFLPLDRPLRALECIRRNEFVSRGTIQTQFMIKPFDECRRLGLTPEWEAAVRTSAPKETGMLVAEIVLPEGPADGKLEEGDVLLEINGELITRFVRLDDILDSNVGNSIKLLVQRGGEDIELECQVGDLHAITPDRFVSVAGGTFHDLSYQQARLYAIATRGVYICEAAGSFKLENTVSGWIIDTIDKRPTRDLNEFIEVMKTIPDRSRVVVSYRHIRDLHTRGTSIVYVDRHWHPKMRLAVRNDDTGLWDFSDLADPIPAAPPVPRKADFIKLEGISQPAAADIVRSFVRVSCTMPLKLDGYPQAKKTGFGLVIDAEKGLVVVSRAIVPYDLCDINITVADSIIVSGKVVFLHPLQNYTIVQYDPKLVQAPVKSAKLSTENIKQGQETIFVGFNQNFRIVVAKTTVTDITTVAIPANSSAPRYRAINLDAITVDTGLSGQCTNGVLIGEDGVVQALWLNYLGERTANSHKDVEYHLGMATPSLLPIISKIQQGGIPKLRILNMESYVVQMSQARIMGVSDEWIEKVAEANPTRHQLFMVRKVDVPPPSFKSEADALQEGDIILTLNGKLITRVSELDIMYDNEVLDALIVRNGQEMRVQVPTVPTEELETDRAVVFCGAVLQKPHHAVRQQISKLHSEIYVSARSRGSPSYQYGLAPTNFITAVNGVQTRDLDSFVREVNKIPDNTYFRLRAVTFDNVPWVVTMKKNDHYFPMSEYVKDPSVPAGWKTISYEKGKEKRGVTADSSNLNADAMDEGMDDGVSDVEPDVHVE</sequence>
<dbReference type="GO" id="GO:0006915">
    <property type="term" value="P:apoptotic process"/>
    <property type="evidence" value="ECO:0007669"/>
    <property type="project" value="UniProtKB-KW"/>
</dbReference>
<keyword evidence="7" id="KW-0720">Serine protease</keyword>
<feature type="compositionally biased region" description="Polar residues" evidence="8">
    <location>
        <begin position="370"/>
        <end position="392"/>
    </location>
</feature>
<dbReference type="Pfam" id="PF13365">
    <property type="entry name" value="Trypsin_2"/>
    <property type="match status" value="1"/>
</dbReference>
<dbReference type="Gene3D" id="2.30.42.10">
    <property type="match status" value="1"/>
</dbReference>
<feature type="region of interest" description="Disordered" evidence="8">
    <location>
        <begin position="1613"/>
        <end position="1648"/>
    </location>
</feature>
<evidence type="ECO:0000259" key="9">
    <source>
        <dbReference type="SMART" id="SM00228"/>
    </source>
</evidence>
<dbReference type="Gene3D" id="2.40.10.120">
    <property type="match status" value="2"/>
</dbReference>
<comment type="function">
    <text evidence="1">Nuclear serine protease which mediates apoptosis.</text>
</comment>
<dbReference type="HOGENOM" id="CLU_003212_0_1_1"/>
<evidence type="ECO:0000313" key="10">
    <source>
        <dbReference type="EMBL" id="GAD92948.1"/>
    </source>
</evidence>
<name>V5FM45_BYSSN</name>
<protein>
    <recommendedName>
        <fullName evidence="3">Pro-apoptotic serine protease NMA111</fullName>
    </recommendedName>
    <alternativeName>
        <fullName evidence="4">Pro-apoptotic serine protease nma111</fullName>
    </alternativeName>
</protein>
<feature type="compositionally biased region" description="Acidic residues" evidence="8">
    <location>
        <begin position="1629"/>
        <end position="1642"/>
    </location>
</feature>
<dbReference type="Pfam" id="PF12812">
    <property type="entry name" value="PDZ_1"/>
    <property type="match status" value="2"/>
</dbReference>
<dbReference type="GO" id="GO:0006508">
    <property type="term" value="P:proteolysis"/>
    <property type="evidence" value="ECO:0007669"/>
    <property type="project" value="InterPro"/>
</dbReference>
<dbReference type="CDD" id="cd06719">
    <property type="entry name" value="PDZ2-4_Nma111p-like"/>
    <property type="match status" value="1"/>
</dbReference>
<feature type="compositionally biased region" description="Low complexity" evidence="8">
    <location>
        <begin position="263"/>
        <end position="281"/>
    </location>
</feature>
<feature type="region of interest" description="Disordered" evidence="8">
    <location>
        <begin position="620"/>
        <end position="664"/>
    </location>
</feature>
<reference evidence="11" key="1">
    <citation type="journal article" date="2014" name="Genome Announc.">
        <title>Draft genome sequence of the formaldehyde-resistant fungus Byssochlamys spectabilis No. 5 (anamorph Paecilomyces variotii No. 5) (NBRC109023).</title>
        <authorList>
            <person name="Oka T."/>
            <person name="Ekino K."/>
            <person name="Fukuda K."/>
            <person name="Nomura Y."/>
        </authorList>
    </citation>
    <scope>NUCLEOTIDE SEQUENCE [LARGE SCALE GENOMIC DNA]</scope>
    <source>
        <strain evidence="11">No. 5 / NBRC 109023</strain>
    </source>
</reference>
<dbReference type="PANTHER" id="PTHR46366">
    <property type="entry name" value="PRO-APOPTOTIC SERINE PROTEASE NMA111"/>
    <property type="match status" value="1"/>
</dbReference>
<feature type="domain" description="PDZ" evidence="9">
    <location>
        <begin position="1493"/>
        <end position="1574"/>
    </location>
</feature>
<gene>
    <name evidence="10" type="ORF">PVAR5_1547</name>
</gene>
<evidence type="ECO:0000256" key="6">
    <source>
        <dbReference type="ARBA" id="ARBA00022737"/>
    </source>
</evidence>
<evidence type="ECO:0000256" key="1">
    <source>
        <dbReference type="ARBA" id="ARBA00002558"/>
    </source>
</evidence>
<evidence type="ECO:0000256" key="4">
    <source>
        <dbReference type="ARBA" id="ARBA00021524"/>
    </source>
</evidence>
<dbReference type="CDD" id="cd06786">
    <property type="entry name" value="cpPDZ1_ScNma111-like"/>
    <property type="match status" value="1"/>
</dbReference>
<keyword evidence="6" id="KW-0677">Repeat</keyword>
<organism evidence="10 11">
    <name type="scientific">Byssochlamys spectabilis (strain No. 5 / NBRC 109023)</name>
    <name type="common">Paecilomyces variotii</name>
    <dbReference type="NCBI Taxonomy" id="1356009"/>
    <lineage>
        <taxon>Eukaryota</taxon>
        <taxon>Fungi</taxon>
        <taxon>Dikarya</taxon>
        <taxon>Ascomycota</taxon>
        <taxon>Pezizomycotina</taxon>
        <taxon>Eurotiomycetes</taxon>
        <taxon>Eurotiomycetidae</taxon>
        <taxon>Eurotiales</taxon>
        <taxon>Thermoascaceae</taxon>
        <taxon>Paecilomyces</taxon>
    </lineage>
</organism>
<dbReference type="SUPFAM" id="SSF50494">
    <property type="entry name" value="Trypsin-like serine proteases"/>
    <property type="match status" value="2"/>
</dbReference>
<evidence type="ECO:0000256" key="2">
    <source>
        <dbReference type="ARBA" id="ARBA00010541"/>
    </source>
</evidence>
<feature type="region of interest" description="Disordered" evidence="8">
    <location>
        <begin position="454"/>
        <end position="480"/>
    </location>
</feature>
<keyword evidence="5" id="KW-0053">Apoptosis</keyword>
<proteinExistence type="inferred from homology"/>
<dbReference type="EMBL" id="BAUL01000041">
    <property type="protein sequence ID" value="GAD92948.1"/>
    <property type="molecule type" value="Genomic_DNA"/>
</dbReference>